<dbReference type="CDD" id="cd00114">
    <property type="entry name" value="LIGANc"/>
    <property type="match status" value="1"/>
</dbReference>
<evidence type="ECO:0000256" key="15">
    <source>
        <dbReference type="HAMAP-Rule" id="MF_01588"/>
    </source>
</evidence>
<dbReference type="AlphaFoldDB" id="A0A1T4LCV3"/>
<dbReference type="FunFam" id="1.10.150.20:FF:000007">
    <property type="entry name" value="DNA ligase"/>
    <property type="match status" value="1"/>
</dbReference>
<sequence length="666" mass="75006">MENQKKAEKLREELTRYAYEYYVLDNPSVEDSYYDKLYRELEELEKAHPEWEVPDDSPTRRVGGVVLESFEKVTHEIPLFSLSDVFNKAEIEEFVARVERQSGKAQEYMCELKIDGLSISLKYEEGKFVRGATRGDGTVGENITENLRTIKSIPMRLKENISIEVRGEAYMPRLSFSQLNEQREENGLDVFANPRNAAAGSLRQLDTKETAKRNLNTFLYTLADFGPLHAVSQKEALEHLKQLGLKVNSFARLCRNADEIWAFIEEFHEKRSSLPYEIDGVVIKVNDFSAQEQLGFTAKAPRWATAYKFPPEEVETTVESIEWTVGRTGVVTPTANLTPVRVAGSTVSRATLHNIDYIKEKDIRLNDTVILYKAGDIIPAVARVLVEKRGRASLPYEMPTHCPECESTLVHLEEEVALRCINPKCPAQIKEGLYHFVSRDAMNIDGVGPRILEQLFDKKMVADVADLYQLCEEDFLHLEKVKEKSAKNFYTAIQKSKDNSLERLLFGLGIRHVGNKAAKILAEHFETMEKMSKANAEEIASIDTIGGVIADSIVQYFANSEVHELMNELASAGVNLRYLGQKKSEILEVNSLFQGKTIVLTGTLEQYKRNVAKEKIESLGGKVTGSVSKKTDIVIAGAEAGSKLVKAEQLGIEVWSEKQMIEAFGE</sequence>
<evidence type="ECO:0000256" key="5">
    <source>
        <dbReference type="ARBA" id="ARBA00022705"/>
    </source>
</evidence>
<evidence type="ECO:0000256" key="13">
    <source>
        <dbReference type="ARBA" id="ARBA00034005"/>
    </source>
</evidence>
<feature type="binding site" evidence="15">
    <location>
        <position position="405"/>
    </location>
    <ligand>
        <name>Zn(2+)</name>
        <dbReference type="ChEBI" id="CHEBI:29105"/>
    </ligand>
</feature>
<dbReference type="InterPro" id="IPR001679">
    <property type="entry name" value="DNA_ligase"/>
</dbReference>
<dbReference type="SMART" id="SM00532">
    <property type="entry name" value="LIGANc"/>
    <property type="match status" value="1"/>
</dbReference>
<evidence type="ECO:0000256" key="9">
    <source>
        <dbReference type="ARBA" id="ARBA00022842"/>
    </source>
</evidence>
<dbReference type="InterPro" id="IPR004150">
    <property type="entry name" value="NAD_DNA_ligase_OB"/>
</dbReference>
<comment type="similarity">
    <text evidence="14 15">Belongs to the NAD-dependent DNA ligase family. LigA subfamily.</text>
</comment>
<evidence type="ECO:0000259" key="17">
    <source>
        <dbReference type="PROSITE" id="PS50172"/>
    </source>
</evidence>
<dbReference type="EMBL" id="FUXI01000005">
    <property type="protein sequence ID" value="SJZ52451.1"/>
    <property type="molecule type" value="Genomic_DNA"/>
</dbReference>
<evidence type="ECO:0000256" key="3">
    <source>
        <dbReference type="ARBA" id="ARBA00013308"/>
    </source>
</evidence>
<evidence type="ECO:0000313" key="18">
    <source>
        <dbReference type="EMBL" id="SJZ52451.1"/>
    </source>
</evidence>
<dbReference type="GO" id="GO:0003911">
    <property type="term" value="F:DNA ligase (NAD+) activity"/>
    <property type="evidence" value="ECO:0007669"/>
    <property type="project" value="UniProtKB-UniRule"/>
</dbReference>
<evidence type="ECO:0000256" key="14">
    <source>
        <dbReference type="ARBA" id="ARBA00060881"/>
    </source>
</evidence>
<organism evidence="18 19">
    <name type="scientific">Pilibacter termitis</name>
    <dbReference type="NCBI Taxonomy" id="263852"/>
    <lineage>
        <taxon>Bacteria</taxon>
        <taxon>Bacillati</taxon>
        <taxon>Bacillota</taxon>
        <taxon>Bacilli</taxon>
        <taxon>Lactobacillales</taxon>
        <taxon>Enterococcaceae</taxon>
        <taxon>Pilibacter</taxon>
    </lineage>
</organism>
<feature type="binding site" evidence="15">
    <location>
        <begin position="31"/>
        <end position="35"/>
    </location>
    <ligand>
        <name>NAD(+)</name>
        <dbReference type="ChEBI" id="CHEBI:57540"/>
    </ligand>
</feature>
<dbReference type="InterPro" id="IPR010994">
    <property type="entry name" value="RuvA_2-like"/>
</dbReference>
<keyword evidence="5 15" id="KW-0235">DNA replication</keyword>
<feature type="binding site" evidence="15">
    <location>
        <position position="420"/>
    </location>
    <ligand>
        <name>Zn(2+)</name>
        <dbReference type="ChEBI" id="CHEBI:29105"/>
    </ligand>
</feature>
<dbReference type="HAMAP" id="MF_01588">
    <property type="entry name" value="DNA_ligase_A"/>
    <property type="match status" value="1"/>
</dbReference>
<evidence type="ECO:0000256" key="6">
    <source>
        <dbReference type="ARBA" id="ARBA00022723"/>
    </source>
</evidence>
<dbReference type="InterPro" id="IPR013839">
    <property type="entry name" value="DNAligase_adenylation"/>
</dbReference>
<accession>A0A1T4LCV3</accession>
<dbReference type="Pfam" id="PF03120">
    <property type="entry name" value="OB_DNA_ligase"/>
    <property type="match status" value="1"/>
</dbReference>
<dbReference type="PROSITE" id="PS01055">
    <property type="entry name" value="DNA_LIGASE_N1"/>
    <property type="match status" value="1"/>
</dbReference>
<dbReference type="STRING" id="263852.SAMN02745116_00619"/>
<evidence type="ECO:0000256" key="4">
    <source>
        <dbReference type="ARBA" id="ARBA00022598"/>
    </source>
</evidence>
<dbReference type="FunFam" id="1.10.150.20:FF:000006">
    <property type="entry name" value="DNA ligase"/>
    <property type="match status" value="1"/>
</dbReference>
<keyword evidence="11 15" id="KW-0234">DNA repair</keyword>
<dbReference type="RefSeq" id="WP_234984612.1">
    <property type="nucleotide sequence ID" value="NZ_FUXI01000005.1"/>
</dbReference>
<evidence type="ECO:0000256" key="16">
    <source>
        <dbReference type="RuleBase" id="RU000618"/>
    </source>
</evidence>
<keyword evidence="4 15" id="KW-0436">Ligase</keyword>
<dbReference type="PANTHER" id="PTHR23389:SF9">
    <property type="entry name" value="DNA LIGASE"/>
    <property type="match status" value="1"/>
</dbReference>
<protein>
    <recommendedName>
        <fullName evidence="3 15">DNA ligase</fullName>
        <ecNumber evidence="2 15">6.5.1.2</ecNumber>
    </recommendedName>
    <alternativeName>
        <fullName evidence="15">Polydeoxyribonucleotide synthase [NAD(+)]</fullName>
    </alternativeName>
</protein>
<proteinExistence type="inferred from homology"/>
<dbReference type="SUPFAM" id="SSF50249">
    <property type="entry name" value="Nucleic acid-binding proteins"/>
    <property type="match status" value="1"/>
</dbReference>
<keyword evidence="12 15" id="KW-0464">Manganese</keyword>
<keyword evidence="19" id="KW-1185">Reference proteome</keyword>
<dbReference type="InterPro" id="IPR001357">
    <property type="entry name" value="BRCT_dom"/>
</dbReference>
<dbReference type="InterPro" id="IPR033136">
    <property type="entry name" value="DNA_ligase_CS"/>
</dbReference>
<keyword evidence="9 15" id="KW-0460">Magnesium</keyword>
<dbReference type="SUPFAM" id="SSF56091">
    <property type="entry name" value="DNA ligase/mRNA capping enzyme, catalytic domain"/>
    <property type="match status" value="1"/>
</dbReference>
<name>A0A1T4LCV3_9ENTE</name>
<feature type="active site" description="N6-AMP-lysine intermediate" evidence="15">
    <location>
        <position position="113"/>
    </location>
</feature>
<dbReference type="NCBIfam" id="NF005932">
    <property type="entry name" value="PRK07956.1"/>
    <property type="match status" value="1"/>
</dbReference>
<feature type="binding site" evidence="15">
    <location>
        <position position="134"/>
    </location>
    <ligand>
        <name>NAD(+)</name>
        <dbReference type="ChEBI" id="CHEBI:57540"/>
    </ligand>
</feature>
<feature type="binding site" evidence="15">
    <location>
        <position position="308"/>
    </location>
    <ligand>
        <name>NAD(+)</name>
        <dbReference type="ChEBI" id="CHEBI:57540"/>
    </ligand>
</feature>
<dbReference type="GO" id="GO:0006281">
    <property type="term" value="P:DNA repair"/>
    <property type="evidence" value="ECO:0007669"/>
    <property type="project" value="UniProtKB-KW"/>
</dbReference>
<feature type="binding site" evidence="15">
    <location>
        <position position="168"/>
    </location>
    <ligand>
        <name>NAD(+)</name>
        <dbReference type="ChEBI" id="CHEBI:57540"/>
    </ligand>
</feature>
<dbReference type="PROSITE" id="PS01056">
    <property type="entry name" value="DNA_LIGASE_N2"/>
    <property type="match status" value="1"/>
</dbReference>
<feature type="binding site" evidence="15">
    <location>
        <position position="111"/>
    </location>
    <ligand>
        <name>NAD(+)</name>
        <dbReference type="ChEBI" id="CHEBI:57540"/>
    </ligand>
</feature>
<dbReference type="EC" id="6.5.1.2" evidence="2 15"/>
<dbReference type="GO" id="GO:0006260">
    <property type="term" value="P:DNA replication"/>
    <property type="evidence" value="ECO:0007669"/>
    <property type="project" value="UniProtKB-KW"/>
</dbReference>
<evidence type="ECO:0000313" key="19">
    <source>
        <dbReference type="Proteomes" id="UP000190328"/>
    </source>
</evidence>
<comment type="cofactor">
    <cofactor evidence="15">
        <name>Mg(2+)</name>
        <dbReference type="ChEBI" id="CHEBI:18420"/>
    </cofactor>
    <cofactor evidence="15">
        <name>Mn(2+)</name>
        <dbReference type="ChEBI" id="CHEBI:29035"/>
    </cofactor>
</comment>
<reference evidence="18 19" key="1">
    <citation type="submission" date="2017-02" db="EMBL/GenBank/DDBJ databases">
        <authorList>
            <person name="Peterson S.W."/>
        </authorList>
    </citation>
    <scope>NUCLEOTIDE SEQUENCE [LARGE SCALE GENOMIC DNA]</scope>
    <source>
        <strain evidence="18 19">ATCC BAA-1030</strain>
    </source>
</reference>
<evidence type="ECO:0000256" key="11">
    <source>
        <dbReference type="ARBA" id="ARBA00023204"/>
    </source>
</evidence>
<evidence type="ECO:0000256" key="8">
    <source>
        <dbReference type="ARBA" id="ARBA00022833"/>
    </source>
</evidence>
<keyword evidence="10 15" id="KW-0520">NAD</keyword>
<evidence type="ECO:0000256" key="7">
    <source>
        <dbReference type="ARBA" id="ARBA00022763"/>
    </source>
</evidence>
<keyword evidence="7 15" id="KW-0227">DNA damage</keyword>
<dbReference type="InterPro" id="IPR004149">
    <property type="entry name" value="Znf_DNAligase_C4"/>
</dbReference>
<dbReference type="Gene3D" id="3.30.470.30">
    <property type="entry name" value="DNA ligase/mRNA capping enzyme"/>
    <property type="match status" value="1"/>
</dbReference>
<dbReference type="SUPFAM" id="SSF52113">
    <property type="entry name" value="BRCT domain"/>
    <property type="match status" value="1"/>
</dbReference>
<dbReference type="InterPro" id="IPR013840">
    <property type="entry name" value="DNAligase_N"/>
</dbReference>
<dbReference type="FunFam" id="3.30.470.30:FF:000001">
    <property type="entry name" value="DNA ligase"/>
    <property type="match status" value="1"/>
</dbReference>
<keyword evidence="6 15" id="KW-0479">Metal-binding</keyword>
<dbReference type="Proteomes" id="UP000190328">
    <property type="component" value="Unassembled WGS sequence"/>
</dbReference>
<dbReference type="SUPFAM" id="SSF47781">
    <property type="entry name" value="RuvA domain 2-like"/>
    <property type="match status" value="1"/>
</dbReference>
<dbReference type="Gene3D" id="1.10.287.610">
    <property type="entry name" value="Helix hairpin bin"/>
    <property type="match status" value="1"/>
</dbReference>
<dbReference type="Pfam" id="PF14520">
    <property type="entry name" value="HHH_5"/>
    <property type="match status" value="1"/>
</dbReference>
<dbReference type="Gene3D" id="6.20.10.30">
    <property type="match status" value="1"/>
</dbReference>
<feature type="binding site" evidence="15">
    <location>
        <begin position="81"/>
        <end position="82"/>
    </location>
    <ligand>
        <name>NAD(+)</name>
        <dbReference type="ChEBI" id="CHEBI:57540"/>
    </ligand>
</feature>
<comment type="catalytic activity">
    <reaction evidence="13 15 16">
        <text>NAD(+) + (deoxyribonucleotide)n-3'-hydroxyl + 5'-phospho-(deoxyribonucleotide)m = (deoxyribonucleotide)n+m + AMP + beta-nicotinamide D-nucleotide.</text>
        <dbReference type="EC" id="6.5.1.2"/>
    </reaction>
</comment>
<dbReference type="InterPro" id="IPR036420">
    <property type="entry name" value="BRCT_dom_sf"/>
</dbReference>
<dbReference type="Pfam" id="PF12826">
    <property type="entry name" value="HHH_2"/>
    <property type="match status" value="1"/>
</dbReference>
<feature type="domain" description="BRCT" evidence="17">
    <location>
        <begin position="588"/>
        <end position="666"/>
    </location>
</feature>
<dbReference type="PROSITE" id="PS50172">
    <property type="entry name" value="BRCT"/>
    <property type="match status" value="1"/>
</dbReference>
<dbReference type="PANTHER" id="PTHR23389">
    <property type="entry name" value="CHROMOSOME TRANSMISSION FIDELITY FACTOR 18"/>
    <property type="match status" value="1"/>
</dbReference>
<dbReference type="Gene3D" id="3.40.50.10190">
    <property type="entry name" value="BRCT domain"/>
    <property type="match status" value="1"/>
</dbReference>
<feature type="binding site" evidence="15">
    <location>
        <position position="284"/>
    </location>
    <ligand>
        <name>NAD(+)</name>
        <dbReference type="ChEBI" id="CHEBI:57540"/>
    </ligand>
</feature>
<dbReference type="CDD" id="cd17748">
    <property type="entry name" value="BRCT_DNA_ligase_like"/>
    <property type="match status" value="1"/>
</dbReference>
<keyword evidence="8 15" id="KW-0862">Zinc</keyword>
<comment type="function">
    <text evidence="1 15">DNA ligase that catalyzes the formation of phosphodiester linkages between 5'-phosphoryl and 3'-hydroxyl groups in double-stranded DNA using NAD as a coenzyme and as the energy source for the reaction. It is essential for DNA replication and repair of damaged DNA.</text>
</comment>
<dbReference type="GO" id="GO:0005829">
    <property type="term" value="C:cytosol"/>
    <property type="evidence" value="ECO:0007669"/>
    <property type="project" value="TreeGrafter"/>
</dbReference>
<dbReference type="Pfam" id="PF01653">
    <property type="entry name" value="DNA_ligase_aden"/>
    <property type="match status" value="1"/>
</dbReference>
<dbReference type="FunFam" id="2.40.50.140:FF:000012">
    <property type="entry name" value="DNA ligase"/>
    <property type="match status" value="1"/>
</dbReference>
<evidence type="ECO:0000256" key="2">
    <source>
        <dbReference type="ARBA" id="ARBA00012722"/>
    </source>
</evidence>
<dbReference type="SMART" id="SM00292">
    <property type="entry name" value="BRCT"/>
    <property type="match status" value="1"/>
</dbReference>
<gene>
    <name evidence="15" type="primary">ligA</name>
    <name evidence="18" type="ORF">SAMN02745116_00619</name>
</gene>
<dbReference type="PIRSF" id="PIRSF001604">
    <property type="entry name" value="LigA"/>
    <property type="match status" value="1"/>
</dbReference>
<feature type="binding site" evidence="15">
    <location>
        <position position="402"/>
    </location>
    <ligand>
        <name>Zn(2+)</name>
        <dbReference type="ChEBI" id="CHEBI:29105"/>
    </ligand>
</feature>
<dbReference type="Gene3D" id="1.10.150.20">
    <property type="entry name" value="5' to 3' exonuclease, C-terminal subdomain"/>
    <property type="match status" value="2"/>
</dbReference>
<dbReference type="Gene3D" id="2.40.50.140">
    <property type="entry name" value="Nucleic acid-binding proteins"/>
    <property type="match status" value="1"/>
</dbReference>
<feature type="binding site" evidence="15">
    <location>
        <position position="425"/>
    </location>
    <ligand>
        <name>Zn(2+)</name>
        <dbReference type="ChEBI" id="CHEBI:29105"/>
    </ligand>
</feature>
<dbReference type="NCBIfam" id="TIGR00575">
    <property type="entry name" value="dnlj"/>
    <property type="match status" value="1"/>
</dbReference>
<dbReference type="Pfam" id="PF03119">
    <property type="entry name" value="DNA_ligase_ZBD"/>
    <property type="match status" value="1"/>
</dbReference>
<dbReference type="InterPro" id="IPR041663">
    <property type="entry name" value="DisA/LigA_HHH"/>
</dbReference>
<dbReference type="InterPro" id="IPR012340">
    <property type="entry name" value="NA-bd_OB-fold"/>
</dbReference>
<dbReference type="InterPro" id="IPR018239">
    <property type="entry name" value="DNA_ligase_AS"/>
</dbReference>
<evidence type="ECO:0000256" key="10">
    <source>
        <dbReference type="ARBA" id="ARBA00023027"/>
    </source>
</evidence>
<dbReference type="GO" id="GO:0046872">
    <property type="term" value="F:metal ion binding"/>
    <property type="evidence" value="ECO:0007669"/>
    <property type="project" value="UniProtKB-KW"/>
</dbReference>
<evidence type="ECO:0000256" key="12">
    <source>
        <dbReference type="ARBA" id="ARBA00023211"/>
    </source>
</evidence>
<evidence type="ECO:0000256" key="1">
    <source>
        <dbReference type="ARBA" id="ARBA00004067"/>
    </source>
</evidence>
<dbReference type="Pfam" id="PF00533">
    <property type="entry name" value="BRCT"/>
    <property type="match status" value="1"/>
</dbReference>